<name>A0A383A571_9ZZZZ</name>
<gene>
    <name evidence="2" type="ORF">METZ01_LOCUS455002</name>
</gene>
<feature type="non-terminal residue" evidence="2">
    <location>
        <position position="1"/>
    </location>
</feature>
<reference evidence="2" key="1">
    <citation type="submission" date="2018-05" db="EMBL/GenBank/DDBJ databases">
        <authorList>
            <person name="Lanie J.A."/>
            <person name="Ng W.-L."/>
            <person name="Kazmierczak K.M."/>
            <person name="Andrzejewski T.M."/>
            <person name="Davidsen T.M."/>
            <person name="Wayne K.J."/>
            <person name="Tettelin H."/>
            <person name="Glass J.I."/>
            <person name="Rusch D."/>
            <person name="Podicherti R."/>
            <person name="Tsui H.-C.T."/>
            <person name="Winkler M.E."/>
        </authorList>
    </citation>
    <scope>NUCLEOTIDE SEQUENCE</scope>
</reference>
<accession>A0A383A571</accession>
<sequence length="21" mass="2405">EDQATEEDKKISRETDPGSRL</sequence>
<proteinExistence type="predicted"/>
<evidence type="ECO:0000256" key="1">
    <source>
        <dbReference type="SAM" id="MobiDB-lite"/>
    </source>
</evidence>
<dbReference type="EMBL" id="UINC01188771">
    <property type="protein sequence ID" value="SVE02148.1"/>
    <property type="molecule type" value="Genomic_DNA"/>
</dbReference>
<dbReference type="AlphaFoldDB" id="A0A383A571"/>
<organism evidence="2">
    <name type="scientific">marine metagenome</name>
    <dbReference type="NCBI Taxonomy" id="408172"/>
    <lineage>
        <taxon>unclassified sequences</taxon>
        <taxon>metagenomes</taxon>
        <taxon>ecological metagenomes</taxon>
    </lineage>
</organism>
<feature type="region of interest" description="Disordered" evidence="1">
    <location>
        <begin position="1"/>
        <end position="21"/>
    </location>
</feature>
<protein>
    <submittedName>
        <fullName evidence="2">Uncharacterized protein</fullName>
    </submittedName>
</protein>
<evidence type="ECO:0000313" key="2">
    <source>
        <dbReference type="EMBL" id="SVE02148.1"/>
    </source>
</evidence>